<evidence type="ECO:0000259" key="2">
    <source>
        <dbReference type="Pfam" id="PF00931"/>
    </source>
</evidence>
<name>A0A921USC7_SORBI</name>
<dbReference type="SUPFAM" id="SSF52540">
    <property type="entry name" value="P-loop containing nucleoside triphosphate hydrolases"/>
    <property type="match status" value="1"/>
</dbReference>
<dbReference type="PANTHER" id="PTHR33377">
    <property type="entry name" value="OS10G0134700 PROTEIN-RELATED"/>
    <property type="match status" value="1"/>
</dbReference>
<feature type="region of interest" description="Disordered" evidence="1">
    <location>
        <begin position="171"/>
        <end position="195"/>
    </location>
</feature>
<dbReference type="AlphaFoldDB" id="A0A921USC7"/>
<sequence length="195" mass="21871">MFGRQMEKERIINFLLYEDAPAHCHLGILPIVGPGKVGKTTLVEHVCRDERVRDHFSHVIFLSNCEFSEENELKIRDGSRTKHQHGNSNEEKKLVIIEIVGTIDEAACRKLYLASQSSIPRGSKVIITSQSENIINIGTTQALNLKFLSREAYWYFFKALVFGSAYPEEHPRTGTGFSNASRTTGGKMNLDSGKG</sequence>
<dbReference type="InterPro" id="IPR027417">
    <property type="entry name" value="P-loop_NTPase"/>
</dbReference>
<gene>
    <name evidence="3" type="ORF">BDA96_02G104600</name>
</gene>
<feature type="compositionally biased region" description="Polar residues" evidence="1">
    <location>
        <begin position="175"/>
        <end position="186"/>
    </location>
</feature>
<proteinExistence type="predicted"/>
<dbReference type="Pfam" id="PF00931">
    <property type="entry name" value="NB-ARC"/>
    <property type="match status" value="1"/>
</dbReference>
<feature type="domain" description="NB-ARC" evidence="2">
    <location>
        <begin position="6"/>
        <end position="162"/>
    </location>
</feature>
<reference evidence="3" key="2">
    <citation type="submission" date="2020-10" db="EMBL/GenBank/DDBJ databases">
        <authorList>
            <person name="Cooper E.A."/>
            <person name="Brenton Z.W."/>
            <person name="Flinn B.S."/>
            <person name="Jenkins J."/>
            <person name="Shu S."/>
            <person name="Flowers D."/>
            <person name="Luo F."/>
            <person name="Wang Y."/>
            <person name="Xia P."/>
            <person name="Barry K."/>
            <person name="Daum C."/>
            <person name="Lipzen A."/>
            <person name="Yoshinaga Y."/>
            <person name="Schmutz J."/>
            <person name="Saski C."/>
            <person name="Vermerris W."/>
            <person name="Kresovich S."/>
        </authorList>
    </citation>
    <scope>NUCLEOTIDE SEQUENCE</scope>
</reference>
<dbReference type="Gene3D" id="3.40.50.300">
    <property type="entry name" value="P-loop containing nucleotide triphosphate hydrolases"/>
    <property type="match status" value="1"/>
</dbReference>
<dbReference type="InterPro" id="IPR002182">
    <property type="entry name" value="NB-ARC"/>
</dbReference>
<evidence type="ECO:0000313" key="4">
    <source>
        <dbReference type="Proteomes" id="UP000807115"/>
    </source>
</evidence>
<dbReference type="PANTHER" id="PTHR33377:SF20">
    <property type="entry name" value="RX N-TERMINAL DOMAIN-CONTAINING PROTEIN"/>
    <property type="match status" value="1"/>
</dbReference>
<reference evidence="3" key="1">
    <citation type="journal article" date="2019" name="BMC Genomics">
        <title>A new reference genome for Sorghum bicolor reveals high levels of sequence similarity between sweet and grain genotypes: implications for the genetics of sugar metabolism.</title>
        <authorList>
            <person name="Cooper E.A."/>
            <person name="Brenton Z.W."/>
            <person name="Flinn B.S."/>
            <person name="Jenkins J."/>
            <person name="Shu S."/>
            <person name="Flowers D."/>
            <person name="Luo F."/>
            <person name="Wang Y."/>
            <person name="Xia P."/>
            <person name="Barry K."/>
            <person name="Daum C."/>
            <person name="Lipzen A."/>
            <person name="Yoshinaga Y."/>
            <person name="Schmutz J."/>
            <person name="Saski C."/>
            <person name="Vermerris W."/>
            <person name="Kresovich S."/>
        </authorList>
    </citation>
    <scope>NUCLEOTIDE SEQUENCE</scope>
</reference>
<comment type="caution">
    <text evidence="3">The sequence shown here is derived from an EMBL/GenBank/DDBJ whole genome shotgun (WGS) entry which is preliminary data.</text>
</comment>
<organism evidence="3 4">
    <name type="scientific">Sorghum bicolor</name>
    <name type="common">Sorghum</name>
    <name type="synonym">Sorghum vulgare</name>
    <dbReference type="NCBI Taxonomy" id="4558"/>
    <lineage>
        <taxon>Eukaryota</taxon>
        <taxon>Viridiplantae</taxon>
        <taxon>Streptophyta</taxon>
        <taxon>Embryophyta</taxon>
        <taxon>Tracheophyta</taxon>
        <taxon>Spermatophyta</taxon>
        <taxon>Magnoliopsida</taxon>
        <taxon>Liliopsida</taxon>
        <taxon>Poales</taxon>
        <taxon>Poaceae</taxon>
        <taxon>PACMAD clade</taxon>
        <taxon>Panicoideae</taxon>
        <taxon>Andropogonodae</taxon>
        <taxon>Andropogoneae</taxon>
        <taxon>Sorghinae</taxon>
        <taxon>Sorghum</taxon>
    </lineage>
</organism>
<protein>
    <recommendedName>
        <fullName evidence="2">NB-ARC domain-containing protein</fullName>
    </recommendedName>
</protein>
<evidence type="ECO:0000256" key="1">
    <source>
        <dbReference type="SAM" id="MobiDB-lite"/>
    </source>
</evidence>
<dbReference type="GO" id="GO:0043531">
    <property type="term" value="F:ADP binding"/>
    <property type="evidence" value="ECO:0007669"/>
    <property type="project" value="InterPro"/>
</dbReference>
<dbReference type="EMBL" id="CM027681">
    <property type="protein sequence ID" value="KAG0542443.1"/>
    <property type="molecule type" value="Genomic_DNA"/>
</dbReference>
<evidence type="ECO:0000313" key="3">
    <source>
        <dbReference type="EMBL" id="KAG0542443.1"/>
    </source>
</evidence>
<dbReference type="Proteomes" id="UP000807115">
    <property type="component" value="Chromosome 2"/>
</dbReference>
<accession>A0A921USC7</accession>